<feature type="transmembrane region" description="Helical" evidence="3">
    <location>
        <begin position="838"/>
        <end position="856"/>
    </location>
</feature>
<feature type="region of interest" description="Disordered" evidence="2">
    <location>
        <begin position="193"/>
        <end position="214"/>
    </location>
</feature>
<name>A0AAD9GXK6_9STRA</name>
<keyword evidence="3" id="KW-1133">Transmembrane helix</keyword>
<evidence type="ECO:0000256" key="1">
    <source>
        <dbReference type="ARBA" id="ARBA00022448"/>
    </source>
</evidence>
<feature type="region of interest" description="Disordered" evidence="2">
    <location>
        <begin position="594"/>
        <end position="635"/>
    </location>
</feature>
<keyword evidence="3" id="KW-0812">Transmembrane</keyword>
<evidence type="ECO:0000313" key="4">
    <source>
        <dbReference type="EMBL" id="KAK1946380.1"/>
    </source>
</evidence>
<feature type="transmembrane region" description="Helical" evidence="3">
    <location>
        <begin position="951"/>
        <end position="970"/>
    </location>
</feature>
<evidence type="ECO:0000256" key="2">
    <source>
        <dbReference type="SAM" id="MobiDB-lite"/>
    </source>
</evidence>
<protein>
    <submittedName>
        <fullName evidence="4">Zonadhesin</fullName>
    </submittedName>
</protein>
<evidence type="ECO:0000313" key="5">
    <source>
        <dbReference type="Proteomes" id="UP001259832"/>
    </source>
</evidence>
<dbReference type="AlphaFoldDB" id="A0AAD9GXK6"/>
<comment type="caution">
    <text evidence="4">The sequence shown here is derived from an EMBL/GenBank/DDBJ whole genome shotgun (WGS) entry which is preliminary data.</text>
</comment>
<feature type="compositionally biased region" description="Low complexity" evidence="2">
    <location>
        <begin position="615"/>
        <end position="635"/>
    </location>
</feature>
<feature type="transmembrane region" description="Helical" evidence="3">
    <location>
        <begin position="923"/>
        <end position="944"/>
    </location>
</feature>
<dbReference type="EMBL" id="JASMQC010000003">
    <property type="protein sequence ID" value="KAK1946380.1"/>
    <property type="molecule type" value="Genomic_DNA"/>
</dbReference>
<feature type="compositionally biased region" description="Polar residues" evidence="2">
    <location>
        <begin position="201"/>
        <end position="214"/>
    </location>
</feature>
<feature type="compositionally biased region" description="Polar residues" evidence="2">
    <location>
        <begin position="594"/>
        <end position="607"/>
    </location>
</feature>
<organism evidence="4 5">
    <name type="scientific">Phytophthora citrophthora</name>
    <dbReference type="NCBI Taxonomy" id="4793"/>
    <lineage>
        <taxon>Eukaryota</taxon>
        <taxon>Sar</taxon>
        <taxon>Stramenopiles</taxon>
        <taxon>Oomycota</taxon>
        <taxon>Peronosporomycetes</taxon>
        <taxon>Peronosporales</taxon>
        <taxon>Peronosporaceae</taxon>
        <taxon>Phytophthora</taxon>
    </lineage>
</organism>
<evidence type="ECO:0000256" key="3">
    <source>
        <dbReference type="SAM" id="Phobius"/>
    </source>
</evidence>
<keyword evidence="5" id="KW-1185">Reference proteome</keyword>
<sequence length="1091" mass="118469">MTAVRLEALLPHAPYSSRFADSGSSQKAFGFDESGERARIDLIEDHYTDKKEDKIDEEMKEGTGVQTQVFQSEEADGIIVTKTLHTTKTTTRTSSGEYITTTEVQITTETETKGGAKSTSTTTETSTETVAGQVSVFTDESLRGGADETAETQVFHSVEDDGSIITKTVRTTRRTAVMNGVATTTIEVKTTTEKETKDGVKSTSVSTEMHTESGSEIMGPVLEDRAPSSDVHEGHRSFLFEKKQKYHKQWHRHFVSYVECQGKRIESLATENVAEFHSKVLNGESAAESKASWEVQAQLAAYYPLVAVQLFAKDLGKGKLLIMNEVTQDFDNETRFRKDVIVSMLGLSNSDACPVFDDLLLLENGEVMYYGAGEDIVGYLNDLGYQCGPGERVAQFLLNLAGEQADRYTLKKTTKDIVNEEADSISGESVKTEVFRSEEADGSIVTKTVRTTTHTVASPAGELVTTIEVETTTETEATGGTMITSVGVDTREATEMEVVSLLTTSGTGVNVNEEVSLQPDKWVKTEVLRFEELDGSIVVKTVHTTTYTEISPAGELVTTIEVDTLMETETPDEAKSVTDSQVINVKAGYSTTIQPATSKETSAPSIQETEETEETTFTTETSEVVSELPSSTAGTTETTFTTYTTVTSEMTSAPSVQETEETEETTFTTETSEKPVDLVIGESASSAAVDLANTEVIRFEATVGCIITNTERTTERTVTASTGTIVTTIEVETTTEAEATNGSATTIVATETHEGITSEGTASGTLADRELSEMTTSTGINTANAKGNTHKSAAFWDSSVKTGQKQSECVASAWGEEVADGVSTDLSKCIQVLNGASLIAWSTLMLGAALAFSAVVRGSNGNCWRENVCWRREQAWQAYPTAAYYLCSFVVELGFVLVVAFTVSVSTFTLFGFWSVAPSGNFLLYWLMLTTFALGQLYLGQWLVSVIASDIFAAAAAVSINLLPLLMFVWRGSALGSMAWLLLPQHFSLQALQALLTLASPASKLMEQVLELPTCHATSYDSIPSDEGYYNNQPPLTVYSYTELEYRAERDSVALRLVELALFLVVVRSLIIVALQKRQTRMCEESPLKTS</sequence>
<proteinExistence type="predicted"/>
<feature type="region of interest" description="Disordered" evidence="2">
    <location>
        <begin position="649"/>
        <end position="672"/>
    </location>
</feature>
<dbReference type="Proteomes" id="UP001259832">
    <property type="component" value="Unassembled WGS sequence"/>
</dbReference>
<gene>
    <name evidence="4" type="ORF">P3T76_001933</name>
</gene>
<accession>A0AAD9GXK6</accession>
<keyword evidence="1" id="KW-0813">Transport</keyword>
<keyword evidence="3" id="KW-0472">Membrane</keyword>
<feature type="transmembrane region" description="Helical" evidence="3">
    <location>
        <begin position="1053"/>
        <end position="1075"/>
    </location>
</feature>
<feature type="transmembrane region" description="Helical" evidence="3">
    <location>
        <begin position="882"/>
        <end position="903"/>
    </location>
</feature>
<dbReference type="PANTHER" id="PTHR19241">
    <property type="entry name" value="ATP-BINDING CASSETTE TRANSPORTER"/>
    <property type="match status" value="1"/>
</dbReference>
<reference evidence="4" key="1">
    <citation type="submission" date="2023-08" db="EMBL/GenBank/DDBJ databases">
        <title>Reference Genome Resource for the Citrus Pathogen Phytophthora citrophthora.</title>
        <authorList>
            <person name="Moller H."/>
            <person name="Coetzee B."/>
            <person name="Rose L.J."/>
            <person name="Van Niekerk J.M."/>
        </authorList>
    </citation>
    <scope>NUCLEOTIDE SEQUENCE</scope>
    <source>
        <strain evidence="4">STE-U-9442</strain>
    </source>
</reference>